<dbReference type="NCBIfam" id="TIGR02937">
    <property type="entry name" value="sigma70-ECF"/>
    <property type="match status" value="1"/>
</dbReference>
<dbReference type="Gene3D" id="1.10.1740.10">
    <property type="match status" value="1"/>
</dbReference>
<gene>
    <name evidence="7" type="ORF">GCM10009102_29870</name>
</gene>
<dbReference type="InterPro" id="IPR014284">
    <property type="entry name" value="RNA_pol_sigma-70_dom"/>
</dbReference>
<comment type="similarity">
    <text evidence="1">Belongs to the sigma-70 factor family. ECF subfamily.</text>
</comment>
<dbReference type="PANTHER" id="PTHR43133:SF62">
    <property type="entry name" value="RNA POLYMERASE SIGMA FACTOR SIGZ"/>
    <property type="match status" value="1"/>
</dbReference>
<keyword evidence="4" id="KW-0804">Transcription</keyword>
<keyword evidence="3" id="KW-0731">Sigma factor</keyword>
<dbReference type="PANTHER" id="PTHR43133">
    <property type="entry name" value="RNA POLYMERASE ECF-TYPE SIGMA FACTO"/>
    <property type="match status" value="1"/>
</dbReference>
<evidence type="ECO:0000313" key="8">
    <source>
        <dbReference type="Proteomes" id="UP001500238"/>
    </source>
</evidence>
<evidence type="ECO:0000256" key="1">
    <source>
        <dbReference type="ARBA" id="ARBA00010641"/>
    </source>
</evidence>
<dbReference type="SUPFAM" id="SSF88659">
    <property type="entry name" value="Sigma3 and sigma4 domains of RNA polymerase sigma factors"/>
    <property type="match status" value="1"/>
</dbReference>
<organism evidence="7 8">
    <name type="scientific">Sphingomonas insulae</name>
    <dbReference type="NCBI Taxonomy" id="424800"/>
    <lineage>
        <taxon>Bacteria</taxon>
        <taxon>Pseudomonadati</taxon>
        <taxon>Pseudomonadota</taxon>
        <taxon>Alphaproteobacteria</taxon>
        <taxon>Sphingomonadales</taxon>
        <taxon>Sphingomonadaceae</taxon>
        <taxon>Sphingomonas</taxon>
    </lineage>
</organism>
<sequence length="160" mass="17898">MYVLTSAKLFGICLRVCGDRTAAEDVLHDVYMIVWKRAGSYDPCLGSPISWLTTIARNRAIDWRRNQTRQAALPLDNAPDLPDPAIDTEAGMLLDEASRGIFASLAALESHQGDAIRNAFFHGFTYAELAERHCVPIGTMKSWIRRGLQQMRRNLELAGH</sequence>
<evidence type="ECO:0000256" key="2">
    <source>
        <dbReference type="ARBA" id="ARBA00023015"/>
    </source>
</evidence>
<dbReference type="Pfam" id="PF04542">
    <property type="entry name" value="Sigma70_r2"/>
    <property type="match status" value="1"/>
</dbReference>
<keyword evidence="2" id="KW-0805">Transcription regulation</keyword>
<protein>
    <submittedName>
        <fullName evidence="7">Sigma-70 family RNA polymerase sigma factor</fullName>
    </submittedName>
</protein>
<comment type="caution">
    <text evidence="7">The sequence shown here is derived from an EMBL/GenBank/DDBJ whole genome shotgun (WGS) entry which is preliminary data.</text>
</comment>
<dbReference type="InterPro" id="IPR007627">
    <property type="entry name" value="RNA_pol_sigma70_r2"/>
</dbReference>
<accession>A0ABN1HZB9</accession>
<evidence type="ECO:0000256" key="4">
    <source>
        <dbReference type="ARBA" id="ARBA00023163"/>
    </source>
</evidence>
<evidence type="ECO:0000256" key="3">
    <source>
        <dbReference type="ARBA" id="ARBA00023082"/>
    </source>
</evidence>
<feature type="domain" description="RNA polymerase sigma factor 70 region 4 type 2" evidence="6">
    <location>
        <begin position="105"/>
        <end position="151"/>
    </location>
</feature>
<dbReference type="EMBL" id="BAAAES010000011">
    <property type="protein sequence ID" value="GAA0675592.1"/>
    <property type="molecule type" value="Genomic_DNA"/>
</dbReference>
<dbReference type="Pfam" id="PF08281">
    <property type="entry name" value="Sigma70_r4_2"/>
    <property type="match status" value="1"/>
</dbReference>
<dbReference type="InterPro" id="IPR013325">
    <property type="entry name" value="RNA_pol_sigma_r2"/>
</dbReference>
<dbReference type="InterPro" id="IPR036388">
    <property type="entry name" value="WH-like_DNA-bd_sf"/>
</dbReference>
<reference evidence="7 8" key="1">
    <citation type="journal article" date="2019" name="Int. J. Syst. Evol. Microbiol.">
        <title>The Global Catalogue of Microorganisms (GCM) 10K type strain sequencing project: providing services to taxonomists for standard genome sequencing and annotation.</title>
        <authorList>
            <consortium name="The Broad Institute Genomics Platform"/>
            <consortium name="The Broad Institute Genome Sequencing Center for Infectious Disease"/>
            <person name="Wu L."/>
            <person name="Ma J."/>
        </authorList>
    </citation>
    <scope>NUCLEOTIDE SEQUENCE [LARGE SCALE GENOMIC DNA]</scope>
    <source>
        <strain evidence="7 8">JCM 14603</strain>
    </source>
</reference>
<dbReference type="SUPFAM" id="SSF88946">
    <property type="entry name" value="Sigma2 domain of RNA polymerase sigma factors"/>
    <property type="match status" value="1"/>
</dbReference>
<dbReference type="InterPro" id="IPR013324">
    <property type="entry name" value="RNA_pol_sigma_r3/r4-like"/>
</dbReference>
<dbReference type="InterPro" id="IPR013249">
    <property type="entry name" value="RNA_pol_sigma70_r4_t2"/>
</dbReference>
<feature type="domain" description="RNA polymerase sigma-70 region 2" evidence="5">
    <location>
        <begin position="8"/>
        <end position="69"/>
    </location>
</feature>
<keyword evidence="8" id="KW-1185">Reference proteome</keyword>
<dbReference type="InterPro" id="IPR039425">
    <property type="entry name" value="RNA_pol_sigma-70-like"/>
</dbReference>
<name>A0ABN1HZB9_9SPHN</name>
<dbReference type="Gene3D" id="1.10.10.10">
    <property type="entry name" value="Winged helix-like DNA-binding domain superfamily/Winged helix DNA-binding domain"/>
    <property type="match status" value="1"/>
</dbReference>
<evidence type="ECO:0000259" key="6">
    <source>
        <dbReference type="Pfam" id="PF08281"/>
    </source>
</evidence>
<evidence type="ECO:0000259" key="5">
    <source>
        <dbReference type="Pfam" id="PF04542"/>
    </source>
</evidence>
<dbReference type="Proteomes" id="UP001500238">
    <property type="component" value="Unassembled WGS sequence"/>
</dbReference>
<proteinExistence type="inferred from homology"/>
<evidence type="ECO:0000313" key="7">
    <source>
        <dbReference type="EMBL" id="GAA0675592.1"/>
    </source>
</evidence>